<dbReference type="OrthoDB" id="2412973at2759"/>
<feature type="compositionally biased region" description="Basic and acidic residues" evidence="2">
    <location>
        <begin position="182"/>
        <end position="199"/>
    </location>
</feature>
<dbReference type="PANTHER" id="PTHR14247:SF8">
    <property type="entry name" value="RAS-GEF DOMAIN-CONTAINING PROTEIN"/>
    <property type="match status" value="1"/>
</dbReference>
<protein>
    <recommendedName>
        <fullName evidence="3">Ras-GEF domain-containing protein</fullName>
    </recommendedName>
</protein>
<dbReference type="Gene3D" id="1.10.840.10">
    <property type="entry name" value="Ras guanine-nucleotide exchange factors catalytic domain"/>
    <property type="match status" value="1"/>
</dbReference>
<reference evidence="4" key="1">
    <citation type="submission" date="2020-11" db="EMBL/GenBank/DDBJ databases">
        <authorList>
            <person name="Tran Van P."/>
        </authorList>
    </citation>
    <scope>NUCLEOTIDE SEQUENCE</scope>
</reference>
<evidence type="ECO:0000259" key="3">
    <source>
        <dbReference type="PROSITE" id="PS50009"/>
    </source>
</evidence>
<evidence type="ECO:0000313" key="4">
    <source>
        <dbReference type="EMBL" id="CAD7648470.1"/>
    </source>
</evidence>
<dbReference type="InterPro" id="IPR023578">
    <property type="entry name" value="Ras_GEF_dom_sf"/>
</dbReference>
<dbReference type="GO" id="GO:0007264">
    <property type="term" value="P:small GTPase-mediated signal transduction"/>
    <property type="evidence" value="ECO:0007669"/>
    <property type="project" value="InterPro"/>
</dbReference>
<keyword evidence="1" id="KW-0344">Guanine-nucleotide releasing factor</keyword>
<accession>A0A7R9QLA4</accession>
<dbReference type="Pfam" id="PF00617">
    <property type="entry name" value="RasGEF"/>
    <property type="match status" value="1"/>
</dbReference>
<dbReference type="PROSITE" id="PS50009">
    <property type="entry name" value="RASGEF_CAT"/>
    <property type="match status" value="1"/>
</dbReference>
<evidence type="ECO:0000256" key="1">
    <source>
        <dbReference type="PROSITE-ProRule" id="PRU00168"/>
    </source>
</evidence>
<dbReference type="SMART" id="SM00147">
    <property type="entry name" value="RasGEF"/>
    <property type="match status" value="1"/>
</dbReference>
<dbReference type="Proteomes" id="UP000728032">
    <property type="component" value="Unassembled WGS sequence"/>
</dbReference>
<dbReference type="FunFam" id="1.10.840.10:FF:000015">
    <property type="entry name" value="Uncharacterized protein, isoform A"/>
    <property type="match status" value="1"/>
</dbReference>
<sequence length="557" mass="63281">MNTCCPPEVVRIVFILVVLNANTDYQTIRYSFEDDSFDSITDLITYYVGNKRPVSLASMAVITTPVNRTQPLSGLQFFQNKTPGDLVEMKYNSATIESFSSEDNTTRDAPSSPPPKPSRIPVNTDVIDLASDDINSSTEQKFSNMSLNCDNISESSGHSSHKHESNGSEDSAFFSENISPKQTEDNKYEEMTQKTENSDTKAVPTLRPPTYSSLIKAQTFHTYLLPKDNKPLDASAVIKIQSVLSDTGPRILANHLAKCDLEFIRLFDANYRFNLGISSAFELILLPNGQQMRLDLLERHKCLKYFICITILTAINDEKRALILNKWIEIAIEVKTALGDLFGFGAVMEALSMEPILKLKTIWAIVRRDFTKNAITYETKLRPQLKSMTECTEPQAPNTCFPFILTLMQILERHSDIVKQKEMANDKMISKQSESLGLWFEQTSVDCGLQQIFSHLESGPQLIEQLGNYRRNGRVVLDDILFEELLTDMFQTEFHRQFLFGFRGSDVENDEKFEKFDKIIAALSSVAISTIPYELHFRNRVTFPLNALKEELNETRK</sequence>
<evidence type="ECO:0000313" key="5">
    <source>
        <dbReference type="Proteomes" id="UP000728032"/>
    </source>
</evidence>
<feature type="region of interest" description="Disordered" evidence="2">
    <location>
        <begin position="148"/>
        <end position="206"/>
    </location>
</feature>
<feature type="compositionally biased region" description="Polar residues" evidence="2">
    <location>
        <begin position="97"/>
        <end position="109"/>
    </location>
</feature>
<proteinExistence type="predicted"/>
<feature type="domain" description="Ras-GEF" evidence="3">
    <location>
        <begin position="248"/>
        <end position="490"/>
    </location>
</feature>
<feature type="region of interest" description="Disordered" evidence="2">
    <location>
        <begin position="97"/>
        <end position="122"/>
    </location>
</feature>
<dbReference type="GO" id="GO:0005085">
    <property type="term" value="F:guanyl-nucleotide exchange factor activity"/>
    <property type="evidence" value="ECO:0007669"/>
    <property type="project" value="UniProtKB-KW"/>
</dbReference>
<evidence type="ECO:0000256" key="2">
    <source>
        <dbReference type="SAM" id="MobiDB-lite"/>
    </source>
</evidence>
<dbReference type="InterPro" id="IPR051853">
    <property type="entry name" value="SH2-Ras-GEF_adapter"/>
</dbReference>
<organism evidence="4">
    <name type="scientific">Oppiella nova</name>
    <dbReference type="NCBI Taxonomy" id="334625"/>
    <lineage>
        <taxon>Eukaryota</taxon>
        <taxon>Metazoa</taxon>
        <taxon>Ecdysozoa</taxon>
        <taxon>Arthropoda</taxon>
        <taxon>Chelicerata</taxon>
        <taxon>Arachnida</taxon>
        <taxon>Acari</taxon>
        <taxon>Acariformes</taxon>
        <taxon>Sarcoptiformes</taxon>
        <taxon>Oribatida</taxon>
        <taxon>Brachypylina</taxon>
        <taxon>Oppioidea</taxon>
        <taxon>Oppiidae</taxon>
        <taxon>Oppiella</taxon>
    </lineage>
</organism>
<dbReference type="SUPFAM" id="SSF48366">
    <property type="entry name" value="Ras GEF"/>
    <property type="match status" value="1"/>
</dbReference>
<name>A0A7R9QLA4_9ACAR</name>
<dbReference type="PANTHER" id="PTHR14247">
    <property type="entry name" value="BREAST CANCER ANTI-ESTROGEN RESISTANCE PROTEIN 3 HOMOLOG-LIKE PROTEIN"/>
    <property type="match status" value="1"/>
</dbReference>
<dbReference type="AlphaFoldDB" id="A0A7R9QLA4"/>
<dbReference type="Gene3D" id="3.30.505.10">
    <property type="entry name" value="SH2 domain"/>
    <property type="match status" value="1"/>
</dbReference>
<dbReference type="EMBL" id="OC918005">
    <property type="protein sequence ID" value="CAD7648470.1"/>
    <property type="molecule type" value="Genomic_DNA"/>
</dbReference>
<dbReference type="InterPro" id="IPR036964">
    <property type="entry name" value="RASGEF_cat_dom_sf"/>
</dbReference>
<gene>
    <name evidence="4" type="ORF">ONB1V03_LOCUS6775</name>
</gene>
<dbReference type="InterPro" id="IPR036860">
    <property type="entry name" value="SH2_dom_sf"/>
</dbReference>
<dbReference type="InterPro" id="IPR001895">
    <property type="entry name" value="RASGEF_cat_dom"/>
</dbReference>
<dbReference type="EMBL" id="CAJPVJ010003180">
    <property type="protein sequence ID" value="CAG2167264.1"/>
    <property type="molecule type" value="Genomic_DNA"/>
</dbReference>
<keyword evidence="5" id="KW-1185">Reference proteome</keyword>